<evidence type="ECO:0000313" key="2">
    <source>
        <dbReference type="Proteomes" id="UP000002499"/>
    </source>
</evidence>
<dbReference type="InParanoid" id="E9ECF9"/>
<keyword evidence="2" id="KW-1185">Reference proteome</keyword>
<accession>E9ECF9</accession>
<dbReference type="HOGENOM" id="CLU_1571007_0_0_1"/>
<dbReference type="EMBL" id="GL698548">
    <property type="protein sequence ID" value="EFY86412.1"/>
    <property type="molecule type" value="Genomic_DNA"/>
</dbReference>
<sequence>MAESAVIWDEFSSNKLNESYGHVLGLAVSEPMLAIAVAIPKLGGSKPSFADQTGTLIASFSWSSQEIVALIDTIEKHEREVHVHDGPSRRHCAVGSIAPDPYNYKRKHPAEGLLNPNLRPKWVAELLKSNGELGRVETGIQARLEDVALEGFCDEFSVCYRTFGESRRIN</sequence>
<protein>
    <submittedName>
        <fullName evidence="1">Uncharacterized protein</fullName>
    </submittedName>
</protein>
<dbReference type="OrthoDB" id="5106194at2759"/>
<dbReference type="Proteomes" id="UP000002499">
    <property type="component" value="Unassembled WGS sequence"/>
</dbReference>
<proteinExistence type="predicted"/>
<dbReference type="AlphaFoldDB" id="E9ECF9"/>
<gene>
    <name evidence="1" type="ORF">MAC_07557</name>
</gene>
<reference evidence="1 2" key="1">
    <citation type="journal article" date="2011" name="PLoS Genet.">
        <title>Genome sequencing and comparative transcriptomics of the model entomopathogenic fungi Metarhizium anisopliae and M. acridum.</title>
        <authorList>
            <person name="Gao Q."/>
            <person name="Jin K."/>
            <person name="Ying S.H."/>
            <person name="Zhang Y."/>
            <person name="Xiao G."/>
            <person name="Shang Y."/>
            <person name="Duan Z."/>
            <person name="Hu X."/>
            <person name="Xie X.Q."/>
            <person name="Zhou G."/>
            <person name="Peng G."/>
            <person name="Luo Z."/>
            <person name="Huang W."/>
            <person name="Wang B."/>
            <person name="Fang W."/>
            <person name="Wang S."/>
            <person name="Zhong Y."/>
            <person name="Ma L.J."/>
            <person name="St Leger R.J."/>
            <person name="Zhao G.P."/>
            <person name="Pei Y."/>
            <person name="Feng M.G."/>
            <person name="Xia Y."/>
            <person name="Wang C."/>
        </authorList>
    </citation>
    <scope>NUCLEOTIDE SEQUENCE [LARGE SCALE GENOMIC DNA]</scope>
    <source>
        <strain evidence="1 2">CQMa 102</strain>
    </source>
</reference>
<evidence type="ECO:0000313" key="1">
    <source>
        <dbReference type="EMBL" id="EFY86412.1"/>
    </source>
</evidence>
<name>E9ECF9_METAQ</name>
<organism evidence="2">
    <name type="scientific">Metarhizium acridum (strain CQMa 102)</name>
    <dbReference type="NCBI Taxonomy" id="655827"/>
    <lineage>
        <taxon>Eukaryota</taxon>
        <taxon>Fungi</taxon>
        <taxon>Dikarya</taxon>
        <taxon>Ascomycota</taxon>
        <taxon>Pezizomycotina</taxon>
        <taxon>Sordariomycetes</taxon>
        <taxon>Hypocreomycetidae</taxon>
        <taxon>Hypocreales</taxon>
        <taxon>Clavicipitaceae</taxon>
        <taxon>Metarhizium</taxon>
    </lineage>
</organism>